<dbReference type="InterPro" id="IPR036249">
    <property type="entry name" value="Thioredoxin-like_sf"/>
</dbReference>
<keyword evidence="1" id="KW-0676">Redox-active center</keyword>
<dbReference type="Gene3D" id="3.40.30.10">
    <property type="entry name" value="Glutaredoxin"/>
    <property type="match status" value="1"/>
</dbReference>
<dbReference type="PROSITE" id="PS51354">
    <property type="entry name" value="GLUTAREDOXIN_2"/>
    <property type="match status" value="1"/>
</dbReference>
<dbReference type="Proteomes" id="UP001317532">
    <property type="component" value="Chromosome"/>
</dbReference>
<evidence type="ECO:0000313" key="4">
    <source>
        <dbReference type="Proteomes" id="UP001317532"/>
    </source>
</evidence>
<reference evidence="3 4" key="1">
    <citation type="journal article" date="2022" name="ISME Commun">
        <title>Vulcanimicrobium alpinus gen. nov. sp. nov., the first cultivated representative of the candidate phylum 'Eremiobacterota', is a metabolically versatile aerobic anoxygenic phototroph.</title>
        <authorList>
            <person name="Yabe S."/>
            <person name="Muto K."/>
            <person name="Abe K."/>
            <person name="Yokota A."/>
            <person name="Staudigel H."/>
            <person name="Tebo B.M."/>
        </authorList>
    </citation>
    <scope>NUCLEOTIDE SEQUENCE [LARGE SCALE GENOMIC DNA]</scope>
    <source>
        <strain evidence="3 4">WC8-2</strain>
    </source>
</reference>
<evidence type="ECO:0000313" key="3">
    <source>
        <dbReference type="EMBL" id="BDE05153.1"/>
    </source>
</evidence>
<accession>A0AAN1XVU1</accession>
<gene>
    <name evidence="3" type="ORF">WPS_04290</name>
</gene>
<dbReference type="PANTHER" id="PTHR10293">
    <property type="entry name" value="GLUTAREDOXIN FAMILY MEMBER"/>
    <property type="match status" value="1"/>
</dbReference>
<evidence type="ECO:0000259" key="2">
    <source>
        <dbReference type="Pfam" id="PF00462"/>
    </source>
</evidence>
<dbReference type="AlphaFoldDB" id="A0AAN1XVU1"/>
<dbReference type="KEGG" id="vab:WPS_04290"/>
<organism evidence="3 4">
    <name type="scientific">Vulcanimicrobium alpinum</name>
    <dbReference type="NCBI Taxonomy" id="3016050"/>
    <lineage>
        <taxon>Bacteria</taxon>
        <taxon>Bacillati</taxon>
        <taxon>Vulcanimicrobiota</taxon>
        <taxon>Vulcanimicrobiia</taxon>
        <taxon>Vulcanimicrobiales</taxon>
        <taxon>Vulcanimicrobiaceae</taxon>
        <taxon>Vulcanimicrobium</taxon>
    </lineage>
</organism>
<name>A0AAN1XVU1_UNVUL</name>
<sequence length="116" mass="13113">MADLHDEIKREIADHTILVYGKGTKDAPRCGFTLETIQFFNSFGYPFEVIDVLENMPKRLALSELTDWQTLPKVFIDGQFYGDTDILGPMAQSGELAKLLETTFKDKGVTPTIQLR</sequence>
<dbReference type="InterPro" id="IPR004480">
    <property type="entry name" value="Monothiol_GRX-rel"/>
</dbReference>
<dbReference type="InterPro" id="IPR002109">
    <property type="entry name" value="Glutaredoxin"/>
</dbReference>
<dbReference type="PANTHER" id="PTHR10293:SF16">
    <property type="entry name" value="GLUTAREDOXIN-RELATED PROTEIN 5, MITOCHONDRIAL"/>
    <property type="match status" value="1"/>
</dbReference>
<dbReference type="SUPFAM" id="SSF52833">
    <property type="entry name" value="Thioredoxin-like"/>
    <property type="match status" value="1"/>
</dbReference>
<evidence type="ECO:0000256" key="1">
    <source>
        <dbReference type="ARBA" id="ARBA00023284"/>
    </source>
</evidence>
<dbReference type="RefSeq" id="WP_317996216.1">
    <property type="nucleotide sequence ID" value="NZ_AP025523.1"/>
</dbReference>
<dbReference type="EMBL" id="AP025523">
    <property type="protein sequence ID" value="BDE05153.1"/>
    <property type="molecule type" value="Genomic_DNA"/>
</dbReference>
<keyword evidence="4" id="KW-1185">Reference proteome</keyword>
<protein>
    <submittedName>
        <fullName evidence="3">Glutaredoxin</fullName>
    </submittedName>
</protein>
<dbReference type="Pfam" id="PF00462">
    <property type="entry name" value="Glutaredoxin"/>
    <property type="match status" value="1"/>
</dbReference>
<feature type="domain" description="Glutaredoxin" evidence="2">
    <location>
        <begin position="17"/>
        <end position="80"/>
    </location>
</feature>
<proteinExistence type="predicted"/>